<dbReference type="EMBL" id="JACJVR010000005">
    <property type="protein sequence ID" value="MBB6690213.1"/>
    <property type="molecule type" value="Genomic_DNA"/>
</dbReference>
<keyword evidence="2" id="KW-1185">Reference proteome</keyword>
<protein>
    <submittedName>
        <fullName evidence="1">Uncharacterized protein</fullName>
    </submittedName>
</protein>
<comment type="caution">
    <text evidence="1">The sequence shown here is derived from an EMBL/GenBank/DDBJ whole genome shotgun (WGS) entry which is preliminary data.</text>
</comment>
<gene>
    <name evidence="1" type="ORF">H7B90_02255</name>
</gene>
<dbReference type="AlphaFoldDB" id="A0A841TVK6"/>
<proteinExistence type="predicted"/>
<organism evidence="1 2">
    <name type="scientific">Cohnella xylanilytica</name>
    <dbReference type="NCBI Taxonomy" id="557555"/>
    <lineage>
        <taxon>Bacteria</taxon>
        <taxon>Bacillati</taxon>
        <taxon>Bacillota</taxon>
        <taxon>Bacilli</taxon>
        <taxon>Bacillales</taxon>
        <taxon>Paenibacillaceae</taxon>
        <taxon>Cohnella</taxon>
    </lineage>
</organism>
<accession>A0A841TVK6</accession>
<evidence type="ECO:0000313" key="2">
    <source>
        <dbReference type="Proteomes" id="UP000553776"/>
    </source>
</evidence>
<dbReference type="RefSeq" id="WP_185134240.1">
    <property type="nucleotide sequence ID" value="NZ_JACJVR010000005.1"/>
</dbReference>
<name>A0A841TVK6_9BACL</name>
<dbReference type="Proteomes" id="UP000553776">
    <property type="component" value="Unassembled WGS sequence"/>
</dbReference>
<evidence type="ECO:0000313" key="1">
    <source>
        <dbReference type="EMBL" id="MBB6690213.1"/>
    </source>
</evidence>
<sequence length="177" mass="19207">MKLRIWPVAITAALSAAILFGGWYAYGHYGIEKPLDRVAEAIPGVESAETNSTVGGVELAVKLSPDADLAAIYRQVQEQGSKTIGGKKLNLVVNEPSDPTLEKAWGQALFDVAEAMDHRRYSEIRDAMDKLTKANPGLTATTEMDDSNVYIRLRSGDAVKSVILPRVPEKLGVWPNA</sequence>
<reference evidence="1 2" key="1">
    <citation type="submission" date="2020-08" db="EMBL/GenBank/DDBJ databases">
        <title>Cohnella phylogeny.</title>
        <authorList>
            <person name="Dunlap C."/>
        </authorList>
    </citation>
    <scope>NUCLEOTIDE SEQUENCE [LARGE SCALE GENOMIC DNA]</scope>
    <source>
        <strain evidence="1 2">DSM 25239</strain>
    </source>
</reference>